<evidence type="ECO:0000313" key="2">
    <source>
        <dbReference type="Proteomes" id="UP000007587"/>
    </source>
</evidence>
<evidence type="ECO:0000313" key="1">
    <source>
        <dbReference type="EMBL" id="AFE05169.1"/>
    </source>
</evidence>
<accession>H8MHY2</accession>
<gene>
    <name evidence="1" type="ordered locus">COCOR_03348</name>
</gene>
<dbReference type="EMBL" id="CP003389">
    <property type="protein sequence ID" value="AFE05169.1"/>
    <property type="molecule type" value="Genomic_DNA"/>
</dbReference>
<reference evidence="2" key="2">
    <citation type="submission" date="2012-03" db="EMBL/GenBank/DDBJ databases">
        <title>Genome sequence of the fruiting myxobacterium Corallococcus coralloides DSM 2259.</title>
        <authorList>
            <person name="Huntley S."/>
            <person name="Zhang Y."/>
            <person name="Treuner-Lange A."/>
            <person name="Sensen C.W."/>
            <person name="Sogaard-Andersen L."/>
        </authorList>
    </citation>
    <scope>NUCLEOTIDE SEQUENCE [LARGE SCALE GENOMIC DNA]</scope>
    <source>
        <strain evidence="2">ATCC 25202 / DSM 2259 / NBRC 100086 / M2</strain>
    </source>
</reference>
<proteinExistence type="predicted"/>
<dbReference type="InParanoid" id="H8MHY2"/>
<dbReference type="HOGENOM" id="CLU_968788_0_0_7"/>
<dbReference type="RefSeq" id="WP_014396163.1">
    <property type="nucleotide sequence ID" value="NC_017030.1"/>
</dbReference>
<organism evidence="1 2">
    <name type="scientific">Corallococcus coralloides (strain ATCC 25202 / DSM 2259 / NBRC 100086 / M2)</name>
    <name type="common">Myxococcus coralloides</name>
    <dbReference type="NCBI Taxonomy" id="1144275"/>
    <lineage>
        <taxon>Bacteria</taxon>
        <taxon>Pseudomonadati</taxon>
        <taxon>Myxococcota</taxon>
        <taxon>Myxococcia</taxon>
        <taxon>Myxococcales</taxon>
        <taxon>Cystobacterineae</taxon>
        <taxon>Myxococcaceae</taxon>
        <taxon>Corallococcus</taxon>
    </lineage>
</organism>
<sequence length="287" mass="31672">MNDEPEERLACPRCGGSVGGSTNERGIVFTPCLRCDQAMAAACCAPIPGTASGWRVQILWRGPELTLKEAASLRQVLPVHANESIQCVRDQYRGLSGWTGRRLLHLPSHPATFYGVEFSPSFFEKGALATIFRESHGTLVIASESLLLSECVPIPQERGRQFLDEVTSLDPLEMTDSDVIGMDGISLYFRLRHSSEERGFVAWSPNTHLAPRHHALVRALFRLATELAREADSITFLEGIHGYLDAGLPVKVFEETPRRVRLFGGLSSLSSEALDSLFAATPQRHRC</sequence>
<dbReference type="OrthoDB" id="10012373at2"/>
<keyword evidence="2" id="KW-1185">Reference proteome</keyword>
<dbReference type="KEGG" id="ccx:COCOR_03348"/>
<dbReference type="AlphaFoldDB" id="H8MHY2"/>
<reference evidence="1 2" key="1">
    <citation type="journal article" date="2012" name="J. Bacteriol.">
        <title>Complete Genome Sequence of the Fruiting Myxobacterium Corallococcus coralloides DSM 2259.</title>
        <authorList>
            <person name="Huntley S."/>
            <person name="Zhang Y."/>
            <person name="Treuner-Lange A."/>
            <person name="Kneip S."/>
            <person name="Sensen C.W."/>
            <person name="Sogaard-Andersen L."/>
        </authorList>
    </citation>
    <scope>NUCLEOTIDE SEQUENCE [LARGE SCALE GENOMIC DNA]</scope>
    <source>
        <strain evidence="2">ATCC 25202 / DSM 2259 / NBRC 100086 / M2</strain>
    </source>
</reference>
<protein>
    <submittedName>
        <fullName evidence="1">Uncharacterized protein</fullName>
    </submittedName>
</protein>
<name>H8MHY2_CORCM</name>
<dbReference type="Proteomes" id="UP000007587">
    <property type="component" value="Chromosome"/>
</dbReference>